<dbReference type="CDD" id="cd20071">
    <property type="entry name" value="SET_SMYD"/>
    <property type="match status" value="1"/>
</dbReference>
<dbReference type="Gene3D" id="2.170.270.10">
    <property type="entry name" value="SET domain"/>
    <property type="match status" value="1"/>
</dbReference>
<dbReference type="InterPro" id="IPR053209">
    <property type="entry name" value="Gramillin-biosynth_MTr"/>
</dbReference>
<dbReference type="SUPFAM" id="SSF82199">
    <property type="entry name" value="SET domain"/>
    <property type="match status" value="1"/>
</dbReference>
<evidence type="ECO:0000313" key="3">
    <source>
        <dbReference type="Proteomes" id="UP000177798"/>
    </source>
</evidence>
<reference evidence="3" key="1">
    <citation type="journal article" date="2017" name="Genome Biol. Evol.">
        <title>The complete genome sequence of the phytopathogenic fungus Sclerotinia sclerotiorum reveals insights into the genome architecture of broad host range pathogens.</title>
        <authorList>
            <person name="Derbyshire M."/>
            <person name="Denton-Giles M."/>
            <person name="Hegedus D."/>
            <person name="Seifbarghy S."/>
            <person name="Rollins J."/>
            <person name="van Kan J."/>
            <person name="Seidl M.F."/>
            <person name="Faino L."/>
            <person name="Mbengue M."/>
            <person name="Navaud O."/>
            <person name="Raffaele S."/>
            <person name="Hammond-Kosack K."/>
            <person name="Heard S."/>
            <person name="Oliver R."/>
        </authorList>
    </citation>
    <scope>NUCLEOTIDE SEQUENCE [LARGE SCALE GENOMIC DNA]</scope>
    <source>
        <strain evidence="3">ATCC 18683 / 1980 / Ss-1</strain>
    </source>
</reference>
<dbReference type="EMBL" id="CP017815">
    <property type="protein sequence ID" value="APA06623.1"/>
    <property type="molecule type" value="Genomic_DNA"/>
</dbReference>
<dbReference type="Proteomes" id="UP000177798">
    <property type="component" value="Chromosome 2"/>
</dbReference>
<dbReference type="PANTHER" id="PTHR47643">
    <property type="entry name" value="TPR DOMAIN PROTEIN (AFU_ORTHOLOGUE AFUA_5G12710)"/>
    <property type="match status" value="1"/>
</dbReference>
<dbReference type="Pfam" id="PF00856">
    <property type="entry name" value="SET"/>
    <property type="match status" value="1"/>
</dbReference>
<name>A0A1D9PWE1_SCLS1</name>
<gene>
    <name evidence="2" type="ORF">sscle_02g013930</name>
</gene>
<sequence>MDIDNVSGVPQYIEILDRQQKALKAAMARQGQRPTDLKSRQELITQFMVSILAQSMMQLGPQMTSHFHTSFVPIPYKPCVTPLDELKPTRIRNLGLETHHRGSYLLVRALTPPRRMTAIMAIVEDENGDAIPLQLYQQPDEKFRPATSVIMKNDVYLVKEPYFKATSDGSYGLRVDHVSDIIRLDEHHDLLPEKWKPTVLDIGKTADDWKLEGNVAMERKHYWAAIQSYTAALKCHPTAETAKIISLNRALAYLKDGSFDAALADTECMISPTDASEKALYRGGQALYGLGRFSECHDIFEHFCKKFPNSSVATAELKRVRCRLAEQQSGIYDFESIYKEISTTKPPHLDHATFLGPVVVKPSPDRGLGLFTTKAVKAGELLLCEKAFAHCYAGTSEGSETFSKTTLLMNVHTNKMTVGTQADLITTIVQKLWKNPSLIPEFNALHRGSYKLAEKTEVDGKPVIDTFLIEQIIALNVFGCPLSSYEDHSTASKENDKHHSCGIWLIASKINHSCLSNARRSFMGDLQLVRATRDIPANTEITFWYTMPTGDSEEMKKELKTWGFQCKCPICVDSETTPINHARMRKRLLRDLKLLLNASASEVDTAKAERLLNSLEKTYTHPVTSIPRLALREPYFTLGGIYSKQGKTEKAVSATLKALISIGFVIKNAHLPALPGETFEVGKWGLPMPGVVEAWGFLYSAYAVLAPRCLGMVREAARLAYRVWVGEDMSFGRVYGV</sequence>
<feature type="domain" description="SET" evidence="1">
    <location>
        <begin position="356"/>
        <end position="546"/>
    </location>
</feature>
<proteinExistence type="predicted"/>
<dbReference type="PROSITE" id="PS50280">
    <property type="entry name" value="SET"/>
    <property type="match status" value="1"/>
</dbReference>
<evidence type="ECO:0000313" key="2">
    <source>
        <dbReference type="EMBL" id="APA06623.1"/>
    </source>
</evidence>
<dbReference type="OrthoDB" id="438641at2759"/>
<evidence type="ECO:0000259" key="1">
    <source>
        <dbReference type="PROSITE" id="PS50280"/>
    </source>
</evidence>
<dbReference type="Gene3D" id="1.25.40.10">
    <property type="entry name" value="Tetratricopeptide repeat domain"/>
    <property type="match status" value="1"/>
</dbReference>
<dbReference type="SUPFAM" id="SSF48452">
    <property type="entry name" value="TPR-like"/>
    <property type="match status" value="1"/>
</dbReference>
<dbReference type="PANTHER" id="PTHR47643:SF2">
    <property type="entry name" value="TPR DOMAIN PROTEIN (AFU_ORTHOLOGUE AFUA_5G12710)"/>
    <property type="match status" value="1"/>
</dbReference>
<accession>A0A1D9PWE1</accession>
<dbReference type="VEuPathDB" id="FungiDB:sscle_02g013930"/>
<dbReference type="AlphaFoldDB" id="A0A1D9PWE1"/>
<organism evidence="2 3">
    <name type="scientific">Sclerotinia sclerotiorum (strain ATCC 18683 / 1980 / Ss-1)</name>
    <name type="common">White mold</name>
    <name type="synonym">Whetzelinia sclerotiorum</name>
    <dbReference type="NCBI Taxonomy" id="665079"/>
    <lineage>
        <taxon>Eukaryota</taxon>
        <taxon>Fungi</taxon>
        <taxon>Dikarya</taxon>
        <taxon>Ascomycota</taxon>
        <taxon>Pezizomycotina</taxon>
        <taxon>Leotiomycetes</taxon>
        <taxon>Helotiales</taxon>
        <taxon>Sclerotiniaceae</taxon>
        <taxon>Sclerotinia</taxon>
    </lineage>
</organism>
<dbReference type="InterPro" id="IPR011990">
    <property type="entry name" value="TPR-like_helical_dom_sf"/>
</dbReference>
<dbReference type="InterPro" id="IPR046341">
    <property type="entry name" value="SET_dom_sf"/>
</dbReference>
<dbReference type="SMART" id="SM00317">
    <property type="entry name" value="SET"/>
    <property type="match status" value="1"/>
</dbReference>
<dbReference type="InterPro" id="IPR001214">
    <property type="entry name" value="SET_dom"/>
</dbReference>
<protein>
    <recommendedName>
        <fullName evidence="1">SET domain-containing protein</fullName>
    </recommendedName>
</protein>